<dbReference type="AlphaFoldDB" id="A0A0A9FDZ2"/>
<name>A0A0A9FDZ2_ARUDO</name>
<dbReference type="EMBL" id="GBRH01186651">
    <property type="protein sequence ID" value="JAE11245.1"/>
    <property type="molecule type" value="Transcribed_RNA"/>
</dbReference>
<evidence type="ECO:0000256" key="1">
    <source>
        <dbReference type="SAM" id="MobiDB-lite"/>
    </source>
</evidence>
<sequence length="183" mass="19981">MNHWAGLKNKKLKPHLVRGWLEQFPYMPNDPLIAKNGDFGTIKSGQNSSTNIQVSPDLPVRPKLEKGLTEAGRNLSTVKGKGSDSAHSKGTVAHLVNVCQNVEKQIARSNWPLVTKESVDQVSFTAANFPKSQQKEDVTDFLVVPPISVNGELTPVSNLLPSNDHSDEICSSADSESEKPNQQ</sequence>
<accession>A0A0A9FDZ2</accession>
<proteinExistence type="predicted"/>
<organism evidence="2">
    <name type="scientific">Arundo donax</name>
    <name type="common">Giant reed</name>
    <name type="synonym">Donax arundinaceus</name>
    <dbReference type="NCBI Taxonomy" id="35708"/>
    <lineage>
        <taxon>Eukaryota</taxon>
        <taxon>Viridiplantae</taxon>
        <taxon>Streptophyta</taxon>
        <taxon>Embryophyta</taxon>
        <taxon>Tracheophyta</taxon>
        <taxon>Spermatophyta</taxon>
        <taxon>Magnoliopsida</taxon>
        <taxon>Liliopsida</taxon>
        <taxon>Poales</taxon>
        <taxon>Poaceae</taxon>
        <taxon>PACMAD clade</taxon>
        <taxon>Arundinoideae</taxon>
        <taxon>Arundineae</taxon>
        <taxon>Arundo</taxon>
    </lineage>
</organism>
<evidence type="ECO:0000313" key="2">
    <source>
        <dbReference type="EMBL" id="JAE11245.1"/>
    </source>
</evidence>
<protein>
    <submittedName>
        <fullName evidence="2">Uncharacterized protein</fullName>
    </submittedName>
</protein>
<feature type="region of interest" description="Disordered" evidence="1">
    <location>
        <begin position="153"/>
        <end position="183"/>
    </location>
</feature>
<reference evidence="2" key="2">
    <citation type="journal article" date="2015" name="Data Brief">
        <title>Shoot transcriptome of the giant reed, Arundo donax.</title>
        <authorList>
            <person name="Barrero R.A."/>
            <person name="Guerrero F.D."/>
            <person name="Moolhuijzen P."/>
            <person name="Goolsby J.A."/>
            <person name="Tidwell J."/>
            <person name="Bellgard S.E."/>
            <person name="Bellgard M.I."/>
        </authorList>
    </citation>
    <scope>NUCLEOTIDE SEQUENCE</scope>
    <source>
        <tissue evidence="2">Shoot tissue taken approximately 20 cm above the soil surface</tissue>
    </source>
</reference>
<reference evidence="2" key="1">
    <citation type="submission" date="2014-09" db="EMBL/GenBank/DDBJ databases">
        <authorList>
            <person name="Magalhaes I.L.F."/>
            <person name="Oliveira U."/>
            <person name="Santos F.R."/>
            <person name="Vidigal T.H.D.A."/>
            <person name="Brescovit A.D."/>
            <person name="Santos A.J."/>
        </authorList>
    </citation>
    <scope>NUCLEOTIDE SEQUENCE</scope>
    <source>
        <tissue evidence="2">Shoot tissue taken approximately 20 cm above the soil surface</tissue>
    </source>
</reference>